<evidence type="ECO:0000256" key="5">
    <source>
        <dbReference type="SAM" id="MobiDB-lite"/>
    </source>
</evidence>
<dbReference type="InterPro" id="IPR037185">
    <property type="entry name" value="EmrE-like"/>
</dbReference>
<dbReference type="Proteomes" id="UP000014680">
    <property type="component" value="Unassembled WGS sequence"/>
</dbReference>
<feature type="transmembrane region" description="Helical" evidence="6">
    <location>
        <begin position="38"/>
        <end position="60"/>
    </location>
</feature>
<name>A0A0A1U369_ENTIV</name>
<dbReference type="InterPro" id="IPR007271">
    <property type="entry name" value="Nuc_sug_transpt"/>
</dbReference>
<organism evidence="7 8">
    <name type="scientific">Entamoeba invadens IP1</name>
    <dbReference type="NCBI Taxonomy" id="370355"/>
    <lineage>
        <taxon>Eukaryota</taxon>
        <taxon>Amoebozoa</taxon>
        <taxon>Evosea</taxon>
        <taxon>Archamoebae</taxon>
        <taxon>Mastigamoebida</taxon>
        <taxon>Entamoebidae</taxon>
        <taxon>Entamoeba</taxon>
    </lineage>
</organism>
<dbReference type="SUPFAM" id="SSF103481">
    <property type="entry name" value="Multidrug resistance efflux transporter EmrE"/>
    <property type="match status" value="1"/>
</dbReference>
<feature type="transmembrane region" description="Helical" evidence="6">
    <location>
        <begin position="72"/>
        <end position="93"/>
    </location>
</feature>
<dbReference type="EMBL" id="KB206756">
    <property type="protein sequence ID" value="ELP88469.1"/>
    <property type="molecule type" value="Genomic_DNA"/>
</dbReference>
<dbReference type="OMA" id="KCYVIAS"/>
<feature type="transmembrane region" description="Helical" evidence="6">
    <location>
        <begin position="207"/>
        <end position="226"/>
    </location>
</feature>
<feature type="transmembrane region" description="Helical" evidence="6">
    <location>
        <begin position="265"/>
        <end position="287"/>
    </location>
</feature>
<evidence type="ECO:0000313" key="8">
    <source>
        <dbReference type="Proteomes" id="UP000014680"/>
    </source>
</evidence>
<feature type="region of interest" description="Disordered" evidence="5">
    <location>
        <begin position="326"/>
        <end position="359"/>
    </location>
</feature>
<sequence>MNKAILSVIFLAALTLQNTSLSLVTRYSRGVLKEQYSIGTSILMSELVKLIISIVGIYITNRDKHIFVHLKYLVVCSLISSVPALIYFFQNILCQVSLANIQPGLYSVLTQAKILSAAILSVLILNKKLTATQWRALVALVIAVITVEGASRASSSSESGSTGSYFIGVGAALLAATASGFSGVFMEKILKNKVENGPKLNVWERNFQLSLYSILFCIVNLFLFDAKSTFTLGLFHDFSYITIIMIFITSIGGILVALVMTYADVIVKGFAVSVAIICTTVMSYFIFDAPVSLEFALGAVSVLIAIANYNDKCASWDYQNNPPFHENDSKLLSSDTEKSETDIQYNEKSPEIRVGDETK</sequence>
<evidence type="ECO:0000313" key="7">
    <source>
        <dbReference type="EMBL" id="ELP88469.1"/>
    </source>
</evidence>
<dbReference type="AlphaFoldDB" id="A0A0A1U369"/>
<dbReference type="OrthoDB" id="408493at2759"/>
<evidence type="ECO:0000256" key="3">
    <source>
        <dbReference type="ARBA" id="ARBA00022989"/>
    </source>
</evidence>
<evidence type="ECO:0000256" key="1">
    <source>
        <dbReference type="ARBA" id="ARBA00004141"/>
    </source>
</evidence>
<keyword evidence="3 6" id="KW-1133">Transmembrane helix</keyword>
<keyword evidence="8" id="KW-1185">Reference proteome</keyword>
<evidence type="ECO:0000256" key="6">
    <source>
        <dbReference type="SAM" id="Phobius"/>
    </source>
</evidence>
<evidence type="ECO:0000256" key="4">
    <source>
        <dbReference type="ARBA" id="ARBA00023136"/>
    </source>
</evidence>
<feature type="transmembrane region" description="Helical" evidence="6">
    <location>
        <begin position="293"/>
        <end position="310"/>
    </location>
</feature>
<dbReference type="Pfam" id="PF04142">
    <property type="entry name" value="Nuc_sug_transp"/>
    <property type="match status" value="1"/>
</dbReference>
<dbReference type="PANTHER" id="PTHR10231">
    <property type="entry name" value="NUCLEOTIDE-SUGAR TRANSMEMBRANE TRANSPORTER"/>
    <property type="match status" value="1"/>
</dbReference>
<dbReference type="NCBIfam" id="TIGR00803">
    <property type="entry name" value="nst"/>
    <property type="match status" value="1"/>
</dbReference>
<comment type="subcellular location">
    <subcellularLocation>
        <location evidence="1">Membrane</location>
        <topology evidence="1">Multi-pass membrane protein</topology>
    </subcellularLocation>
</comment>
<dbReference type="RefSeq" id="XP_004255240.1">
    <property type="nucleotide sequence ID" value="XM_004255192.1"/>
</dbReference>
<feature type="compositionally biased region" description="Basic and acidic residues" evidence="5">
    <location>
        <begin position="326"/>
        <end position="341"/>
    </location>
</feature>
<keyword evidence="4 6" id="KW-0472">Membrane</keyword>
<protein>
    <submittedName>
        <fullName evidence="7">UDP-N-acetylglucosamine transporter, putative</fullName>
    </submittedName>
</protein>
<feature type="transmembrane region" description="Helical" evidence="6">
    <location>
        <begin position="165"/>
        <end position="186"/>
    </location>
</feature>
<gene>
    <name evidence="7" type="ORF">EIN_230520</name>
</gene>
<dbReference type="PIRSF" id="PIRSF005799">
    <property type="entry name" value="UDP-gal_transpt"/>
    <property type="match status" value="1"/>
</dbReference>
<dbReference type="GO" id="GO:0015165">
    <property type="term" value="F:pyrimidine nucleotide-sugar transmembrane transporter activity"/>
    <property type="evidence" value="ECO:0007669"/>
    <property type="project" value="InterPro"/>
</dbReference>
<dbReference type="VEuPathDB" id="AmoebaDB:EIN_230520"/>
<dbReference type="GeneID" id="14887151"/>
<feature type="transmembrane region" description="Helical" evidence="6">
    <location>
        <begin position="105"/>
        <end position="125"/>
    </location>
</feature>
<feature type="transmembrane region" description="Helical" evidence="6">
    <location>
        <begin position="238"/>
        <end position="258"/>
    </location>
</feature>
<accession>A0A0A1U369</accession>
<dbReference type="KEGG" id="eiv:EIN_230520"/>
<keyword evidence="2 6" id="KW-0812">Transmembrane</keyword>
<feature type="transmembrane region" description="Helical" evidence="6">
    <location>
        <begin position="137"/>
        <end position="153"/>
    </location>
</feature>
<evidence type="ECO:0000256" key="2">
    <source>
        <dbReference type="ARBA" id="ARBA00022692"/>
    </source>
</evidence>
<dbReference type="GO" id="GO:0000139">
    <property type="term" value="C:Golgi membrane"/>
    <property type="evidence" value="ECO:0007669"/>
    <property type="project" value="InterPro"/>
</dbReference>
<reference evidence="7 8" key="1">
    <citation type="submission" date="2012-10" db="EMBL/GenBank/DDBJ databases">
        <authorList>
            <person name="Zafar N."/>
            <person name="Inman J."/>
            <person name="Hall N."/>
            <person name="Lorenzi H."/>
            <person name="Caler E."/>
        </authorList>
    </citation>
    <scope>NUCLEOTIDE SEQUENCE [LARGE SCALE GENOMIC DNA]</scope>
    <source>
        <strain evidence="7 8">IP1</strain>
    </source>
</reference>
<feature type="compositionally biased region" description="Basic and acidic residues" evidence="5">
    <location>
        <begin position="348"/>
        <end position="359"/>
    </location>
</feature>
<proteinExistence type="predicted"/>